<organism evidence="2">
    <name type="scientific">Indivirus ILV1</name>
    <dbReference type="NCBI Taxonomy" id="1977633"/>
    <lineage>
        <taxon>Viruses</taxon>
        <taxon>Varidnaviria</taxon>
        <taxon>Bamfordvirae</taxon>
        <taxon>Nucleocytoviricota</taxon>
        <taxon>Megaviricetes</taxon>
        <taxon>Imitervirales</taxon>
        <taxon>Mimiviridae</taxon>
        <taxon>Klosneuvirinae</taxon>
        <taxon>Indivirus</taxon>
    </lineage>
</organism>
<protein>
    <submittedName>
        <fullName evidence="2">Uncharacterized protein</fullName>
    </submittedName>
</protein>
<name>A0A1V0SD88_9VIRU</name>
<feature type="coiled-coil region" evidence="1">
    <location>
        <begin position="33"/>
        <end position="60"/>
    </location>
</feature>
<sequence>MSNFEQCINDLAKQVHEYNAMSNDEKIKNISQYNNIIKNINQCDEQLKEHNDRLDAITSKSQKKKTTYTKKNFDSDMATIVNIKNTIETSSNLDISILMEYYETISDIQKRILPFLESKKLEIIKL</sequence>
<dbReference type="EMBL" id="KY684086">
    <property type="protein sequence ID" value="ARF09676.1"/>
    <property type="molecule type" value="Genomic_DNA"/>
</dbReference>
<proteinExistence type="predicted"/>
<reference evidence="2" key="1">
    <citation type="journal article" date="2017" name="Science">
        <title>Giant viruses with an expanded complement of translation system components.</title>
        <authorList>
            <person name="Schulz F."/>
            <person name="Yutin N."/>
            <person name="Ivanova N.N."/>
            <person name="Ortega D.R."/>
            <person name="Lee T.K."/>
            <person name="Vierheilig J."/>
            <person name="Daims H."/>
            <person name="Horn M."/>
            <person name="Wagner M."/>
            <person name="Jensen G.J."/>
            <person name="Kyrpides N.C."/>
            <person name="Koonin E.V."/>
            <person name="Woyke T."/>
        </authorList>
    </citation>
    <scope>NUCLEOTIDE SEQUENCE</scope>
    <source>
        <strain evidence="2">ILV1</strain>
    </source>
</reference>
<accession>A0A1V0SD88</accession>
<gene>
    <name evidence="2" type="ORF">Indivirus_2_55</name>
</gene>
<evidence type="ECO:0000313" key="2">
    <source>
        <dbReference type="EMBL" id="ARF09676.1"/>
    </source>
</evidence>
<keyword evidence="1" id="KW-0175">Coiled coil</keyword>
<evidence type="ECO:0000256" key="1">
    <source>
        <dbReference type="SAM" id="Coils"/>
    </source>
</evidence>